<keyword evidence="27" id="KW-1185">Reference proteome</keyword>
<dbReference type="Proteomes" id="UP000694545">
    <property type="component" value="Unplaced"/>
</dbReference>
<keyword evidence="17" id="KW-0325">Glycoprotein</keyword>
<keyword evidence="12" id="KW-0256">Endoplasmic reticulum</keyword>
<comment type="similarity">
    <text evidence="7 21">Belongs to the clusterin family.</text>
</comment>
<dbReference type="OrthoDB" id="9018825at2759"/>
<dbReference type="InterPro" id="IPR033986">
    <property type="entry name" value="Clusterin_CS"/>
</dbReference>
<dbReference type="GO" id="GO:0032436">
    <property type="term" value="P:positive regulation of proteasomal ubiquitin-dependent protein catabolic process"/>
    <property type="evidence" value="ECO:0007669"/>
    <property type="project" value="TreeGrafter"/>
</dbReference>
<keyword evidence="14" id="KW-0496">Mitochondrion</keyword>
<dbReference type="GO" id="GO:0005615">
    <property type="term" value="C:extracellular space"/>
    <property type="evidence" value="ECO:0007669"/>
    <property type="project" value="TreeGrafter"/>
</dbReference>
<feature type="signal peptide" evidence="23">
    <location>
        <begin position="1"/>
        <end position="21"/>
    </location>
</feature>
<keyword evidence="19" id="KW-0539">Nucleus</keyword>
<evidence type="ECO:0000256" key="6">
    <source>
        <dbReference type="ARBA" id="ARBA00004613"/>
    </source>
</evidence>
<sequence length="464" mass="53131">MRPTALLPLLGLLLLWEGCHGVLPPSELQRLSERGSRLIDTELENAINGVRQMKMLMEQTSNDHREVLASLEDTKRQKEEALLVVREAEQRLGEKEVCNASMLALWEECKPCLKRTCVQFYTRTCHSGAGLVGRQLEEFLNQSSPLSVWLNGERVDSLMDVDEEQGRRLEDLEERYGLVEDGVDELFQESAQAYRQLTPFLRSPFGGFRDGWAPLRGLRHPFVDARVARNVPAFSFLPSGFRPHQDFHQMLQPFYEMTQRLFEGAQRAMEQDGRWLDGSPGPLGAFPTGIPAPGDNRMVCREIRRNSASCLRMKEKCEKCRAILEIDCSETDPEQNRLRERFEDALRLAERFSRRYDELLRTFQEEMLNTTALLDQLNQQFGWVSQLANATRNGDRLLRVVTVVTQPSESGDPSRGADTQVTVRLFGSEPLSLTVPRDVPWDDPRFMELVAGQALREYKNNEVE</sequence>
<reference evidence="26" key="2">
    <citation type="submission" date="2025-09" db="UniProtKB">
        <authorList>
            <consortium name="Ensembl"/>
        </authorList>
    </citation>
    <scope>IDENTIFICATION</scope>
</reference>
<evidence type="ECO:0000256" key="23">
    <source>
        <dbReference type="SAM" id="SignalP"/>
    </source>
</evidence>
<evidence type="ECO:0000256" key="3">
    <source>
        <dbReference type="ARBA" id="ARBA00004248"/>
    </source>
</evidence>
<dbReference type="PROSITE" id="PS00492">
    <property type="entry name" value="CLUSTERIN_1"/>
    <property type="match status" value="1"/>
</dbReference>
<dbReference type="KEGG" id="vko:123033651"/>
<dbReference type="CTD" id="1191"/>
<accession>A0A8D2IZK3</accession>
<evidence type="ECO:0000256" key="1">
    <source>
        <dbReference type="ARBA" id="ARBA00004123"/>
    </source>
</evidence>
<dbReference type="GeneID" id="123033651"/>
<dbReference type="RefSeq" id="XP_044306303.1">
    <property type="nucleotide sequence ID" value="XM_044450368.1"/>
</dbReference>
<feature type="coiled-coil region" evidence="22">
    <location>
        <begin position="61"/>
        <end position="91"/>
    </location>
</feature>
<evidence type="ECO:0000313" key="26">
    <source>
        <dbReference type="Ensembl" id="ENSVKKP00000004948.1"/>
    </source>
</evidence>
<evidence type="ECO:0000313" key="27">
    <source>
        <dbReference type="Proteomes" id="UP000694545"/>
    </source>
</evidence>
<evidence type="ECO:0000256" key="13">
    <source>
        <dbReference type="ARBA" id="ARBA00022843"/>
    </source>
</evidence>
<evidence type="ECO:0000256" key="22">
    <source>
        <dbReference type="SAM" id="Coils"/>
    </source>
</evidence>
<evidence type="ECO:0000256" key="7">
    <source>
        <dbReference type="ARBA" id="ARBA00010069"/>
    </source>
</evidence>
<dbReference type="GO" id="GO:0005634">
    <property type="term" value="C:nucleus"/>
    <property type="evidence" value="ECO:0007669"/>
    <property type="project" value="UniProtKB-SubCell"/>
</dbReference>
<dbReference type="PANTHER" id="PTHR10970">
    <property type="entry name" value="CLUSTERIN"/>
    <property type="match status" value="1"/>
</dbReference>
<dbReference type="GO" id="GO:0005783">
    <property type="term" value="C:endoplasmic reticulum"/>
    <property type="evidence" value="ECO:0007669"/>
    <property type="project" value="UniProtKB-SubCell"/>
</dbReference>
<keyword evidence="13" id="KW-0832">Ubl conjugation</keyword>
<dbReference type="GO" id="GO:0042583">
    <property type="term" value="C:chromaffin granule"/>
    <property type="evidence" value="ECO:0007669"/>
    <property type="project" value="UniProtKB-SubCell"/>
</dbReference>
<keyword evidence="20" id="KW-0968">Cytoplasmic vesicle</keyword>
<dbReference type="GO" id="GO:0005829">
    <property type="term" value="C:cytosol"/>
    <property type="evidence" value="ECO:0007669"/>
    <property type="project" value="UniProtKB-SubCell"/>
</dbReference>
<dbReference type="AlphaFoldDB" id="A0A8D2IZK3"/>
<proteinExistence type="inferred from homology"/>
<dbReference type="PANTHER" id="PTHR10970:SF1">
    <property type="entry name" value="CLUSTERIN"/>
    <property type="match status" value="1"/>
</dbReference>
<keyword evidence="16" id="KW-1015">Disulfide bond</keyword>
<name>A0A8D2IZK3_VARKO</name>
<keyword evidence="11 23" id="KW-0732">Signal</keyword>
<feature type="domain" description="Clusterin C-terminal" evidence="25">
    <location>
        <begin position="235"/>
        <end position="459"/>
    </location>
</feature>
<dbReference type="GO" id="GO:0051787">
    <property type="term" value="F:misfolded protein binding"/>
    <property type="evidence" value="ECO:0007669"/>
    <property type="project" value="TreeGrafter"/>
</dbReference>
<dbReference type="SMART" id="SM00035">
    <property type="entry name" value="CLa"/>
    <property type="match status" value="1"/>
</dbReference>
<evidence type="ECO:0000256" key="10">
    <source>
        <dbReference type="ARBA" id="ARBA00022525"/>
    </source>
</evidence>
<dbReference type="Pfam" id="PF01093">
    <property type="entry name" value="Clusterin"/>
    <property type="match status" value="1"/>
</dbReference>
<dbReference type="InterPro" id="IPR000753">
    <property type="entry name" value="Clusterin-like"/>
</dbReference>
<dbReference type="SMART" id="SM00030">
    <property type="entry name" value="CLb"/>
    <property type="match status" value="1"/>
</dbReference>
<reference evidence="26" key="1">
    <citation type="submission" date="2025-08" db="UniProtKB">
        <authorList>
            <consortium name="Ensembl"/>
        </authorList>
    </citation>
    <scope>IDENTIFICATION</scope>
</reference>
<gene>
    <name evidence="26" type="primary">CLU</name>
</gene>
<keyword evidence="15" id="KW-0472">Membrane</keyword>
<evidence type="ECO:0000259" key="25">
    <source>
        <dbReference type="SMART" id="SM00035"/>
    </source>
</evidence>
<evidence type="ECO:0000256" key="4">
    <source>
        <dbReference type="ARBA" id="ARBA00004346"/>
    </source>
</evidence>
<evidence type="ECO:0000256" key="16">
    <source>
        <dbReference type="ARBA" id="ARBA00023157"/>
    </source>
</evidence>
<evidence type="ECO:0000256" key="20">
    <source>
        <dbReference type="ARBA" id="ARBA00023329"/>
    </source>
</evidence>
<protein>
    <recommendedName>
        <fullName evidence="8 21">Clusterin</fullName>
    </recommendedName>
</protein>
<keyword evidence="18" id="KW-0143">Chaperone</keyword>
<evidence type="ECO:0000256" key="9">
    <source>
        <dbReference type="ARBA" id="ARBA00022490"/>
    </source>
</evidence>
<evidence type="ECO:0000256" key="2">
    <source>
        <dbReference type="ARBA" id="ARBA00004240"/>
    </source>
</evidence>
<dbReference type="Ensembl" id="ENSVKKT00000005085.1">
    <property type="protein sequence ID" value="ENSVKKP00000004948.1"/>
    <property type="gene ID" value="ENSVKKG00000003671.1"/>
</dbReference>
<comment type="subcellular location">
    <subcellularLocation>
        <location evidence="5">Cytoplasm</location>
        <location evidence="5">Cytosol</location>
    </subcellularLocation>
    <subcellularLocation>
        <location evidence="3">Cytoplasmic vesicle</location>
        <location evidence="3">Secretory vesicle</location>
        <location evidence="3">Chromaffin granule</location>
    </subcellularLocation>
    <subcellularLocation>
        <location evidence="2">Endoplasmic reticulum</location>
    </subcellularLocation>
    <subcellularLocation>
        <location evidence="4">Mitochondrion membrane</location>
        <topology evidence="4">Peripheral membrane protein</topology>
        <orientation evidence="4">Cytoplasmic side</orientation>
    </subcellularLocation>
    <subcellularLocation>
        <location evidence="1">Nucleus</location>
    </subcellularLocation>
    <subcellularLocation>
        <location evidence="6">Secreted</location>
    </subcellularLocation>
</comment>
<evidence type="ECO:0000256" key="15">
    <source>
        <dbReference type="ARBA" id="ARBA00023136"/>
    </source>
</evidence>
<evidence type="ECO:0000256" key="21">
    <source>
        <dbReference type="RuleBase" id="RU000629"/>
    </source>
</evidence>
<evidence type="ECO:0000256" key="8">
    <source>
        <dbReference type="ARBA" id="ARBA00020334"/>
    </source>
</evidence>
<keyword evidence="22" id="KW-0175">Coiled coil</keyword>
<evidence type="ECO:0000256" key="19">
    <source>
        <dbReference type="ARBA" id="ARBA00023242"/>
    </source>
</evidence>
<keyword evidence="9" id="KW-0963">Cytoplasm</keyword>
<dbReference type="GO" id="GO:0031966">
    <property type="term" value="C:mitochondrial membrane"/>
    <property type="evidence" value="ECO:0007669"/>
    <property type="project" value="UniProtKB-SubCell"/>
</dbReference>
<keyword evidence="10" id="KW-0964">Secreted</keyword>
<evidence type="ECO:0000256" key="5">
    <source>
        <dbReference type="ARBA" id="ARBA00004514"/>
    </source>
</evidence>
<dbReference type="InterPro" id="IPR016015">
    <property type="entry name" value="Clusterin_C"/>
</dbReference>
<evidence type="ECO:0000256" key="18">
    <source>
        <dbReference type="ARBA" id="ARBA00023186"/>
    </source>
</evidence>
<evidence type="ECO:0000256" key="11">
    <source>
        <dbReference type="ARBA" id="ARBA00022729"/>
    </source>
</evidence>
<evidence type="ECO:0000259" key="24">
    <source>
        <dbReference type="SMART" id="SM00030"/>
    </source>
</evidence>
<evidence type="ECO:0000256" key="12">
    <source>
        <dbReference type="ARBA" id="ARBA00022824"/>
    </source>
</evidence>
<feature type="domain" description="Clusterin N-terminal" evidence="24">
    <location>
        <begin position="20"/>
        <end position="229"/>
    </location>
</feature>
<evidence type="ECO:0000256" key="14">
    <source>
        <dbReference type="ARBA" id="ARBA00023128"/>
    </source>
</evidence>
<organism evidence="26 27">
    <name type="scientific">Varanus komodoensis</name>
    <name type="common">Komodo dragon</name>
    <dbReference type="NCBI Taxonomy" id="61221"/>
    <lineage>
        <taxon>Eukaryota</taxon>
        <taxon>Metazoa</taxon>
        <taxon>Chordata</taxon>
        <taxon>Craniata</taxon>
        <taxon>Vertebrata</taxon>
        <taxon>Euteleostomi</taxon>
        <taxon>Lepidosauria</taxon>
        <taxon>Squamata</taxon>
        <taxon>Bifurcata</taxon>
        <taxon>Unidentata</taxon>
        <taxon>Episquamata</taxon>
        <taxon>Toxicofera</taxon>
        <taxon>Anguimorpha</taxon>
        <taxon>Paleoanguimorpha</taxon>
        <taxon>Varanoidea</taxon>
        <taxon>Varanidae</taxon>
        <taxon>Varanus</taxon>
    </lineage>
</organism>
<evidence type="ECO:0000256" key="17">
    <source>
        <dbReference type="ARBA" id="ARBA00023180"/>
    </source>
</evidence>
<feature type="chain" id="PRO_5034489593" description="Clusterin" evidence="23">
    <location>
        <begin position="22"/>
        <end position="464"/>
    </location>
</feature>
<dbReference type="OMA" id="QGSKYIN"/>
<dbReference type="InterPro" id="IPR016014">
    <property type="entry name" value="Clusterin_N"/>
</dbReference>
<dbReference type="GO" id="GO:0042981">
    <property type="term" value="P:regulation of apoptotic process"/>
    <property type="evidence" value="ECO:0007669"/>
    <property type="project" value="TreeGrafter"/>
</dbReference>